<feature type="domain" description="CHD N-terminal" evidence="2">
    <location>
        <begin position="67"/>
        <end position="117"/>
    </location>
</feature>
<feature type="compositionally biased region" description="Polar residues" evidence="1">
    <location>
        <begin position="1"/>
        <end position="11"/>
    </location>
</feature>
<feature type="compositionally biased region" description="Acidic residues" evidence="1">
    <location>
        <begin position="161"/>
        <end position="174"/>
    </location>
</feature>
<dbReference type="Pfam" id="PF08073">
    <property type="entry name" value="CHDNT"/>
    <property type="match status" value="1"/>
</dbReference>
<dbReference type="AlphaFoldDB" id="A0A3P7L1L7"/>
<feature type="compositionally biased region" description="Basic residues" evidence="1">
    <location>
        <begin position="25"/>
        <end position="40"/>
    </location>
</feature>
<keyword evidence="4" id="KW-1185">Reference proteome</keyword>
<protein>
    <recommendedName>
        <fullName evidence="2">CHD N-terminal domain-containing protein</fullName>
    </recommendedName>
</protein>
<name>A0A3P7L1L7_STRVU</name>
<organism evidence="3 4">
    <name type="scientific">Strongylus vulgaris</name>
    <name type="common">Blood worm</name>
    <dbReference type="NCBI Taxonomy" id="40348"/>
    <lineage>
        <taxon>Eukaryota</taxon>
        <taxon>Metazoa</taxon>
        <taxon>Ecdysozoa</taxon>
        <taxon>Nematoda</taxon>
        <taxon>Chromadorea</taxon>
        <taxon>Rhabditida</taxon>
        <taxon>Rhabditina</taxon>
        <taxon>Rhabditomorpha</taxon>
        <taxon>Strongyloidea</taxon>
        <taxon>Strongylidae</taxon>
        <taxon>Strongylus</taxon>
    </lineage>
</organism>
<accession>A0A3P7L1L7</accession>
<feature type="compositionally biased region" description="Basic and acidic residues" evidence="1">
    <location>
        <begin position="192"/>
        <end position="211"/>
    </location>
</feature>
<reference evidence="3 4" key="1">
    <citation type="submission" date="2018-11" db="EMBL/GenBank/DDBJ databases">
        <authorList>
            <consortium name="Pathogen Informatics"/>
        </authorList>
    </citation>
    <scope>NUCLEOTIDE SEQUENCE [LARGE SCALE GENOMIC DNA]</scope>
</reference>
<feature type="region of interest" description="Disordered" evidence="1">
    <location>
        <begin position="1"/>
        <end position="52"/>
    </location>
</feature>
<dbReference type="Proteomes" id="UP000270094">
    <property type="component" value="Unassembled WGS sequence"/>
</dbReference>
<sequence length="238" mass="27258">MKSRTCLTQERLSWAPDPSFSEKSKKSKKKGGRKNKSSSRRKFDYPDPATSTSADMCAALDIQDVTIEYTEEDYSTITNLKSFINRVRPTILESNPKCNATKVYPLIQVKYREFQEDLAAQGRSQAVKKAEKRPKPPVEQDKLVAPIKIRISARKKRRNDSDEDGGAADSDQEFESLLKQHEHQLDEEEKEKEERKASRAAQRADRKKQAIERLQANRRAKKAKGEEEEVSDVPPSYI</sequence>
<feature type="region of interest" description="Disordered" evidence="1">
    <location>
        <begin position="119"/>
        <end position="238"/>
    </location>
</feature>
<dbReference type="OrthoDB" id="5869131at2759"/>
<evidence type="ECO:0000313" key="3">
    <source>
        <dbReference type="EMBL" id="VDM73312.1"/>
    </source>
</evidence>
<evidence type="ECO:0000313" key="4">
    <source>
        <dbReference type="Proteomes" id="UP000270094"/>
    </source>
</evidence>
<evidence type="ECO:0000256" key="1">
    <source>
        <dbReference type="SAM" id="MobiDB-lite"/>
    </source>
</evidence>
<feature type="compositionally biased region" description="Basic and acidic residues" evidence="1">
    <location>
        <begin position="133"/>
        <end position="142"/>
    </location>
</feature>
<evidence type="ECO:0000259" key="2">
    <source>
        <dbReference type="Pfam" id="PF08073"/>
    </source>
</evidence>
<dbReference type="EMBL" id="UYYB01029960">
    <property type="protein sequence ID" value="VDM73312.1"/>
    <property type="molecule type" value="Genomic_DNA"/>
</dbReference>
<dbReference type="InterPro" id="IPR012958">
    <property type="entry name" value="CHD_N"/>
</dbReference>
<proteinExistence type="predicted"/>
<gene>
    <name evidence="3" type="ORF">SVUK_LOCUS8310</name>
</gene>